<name>A0A2A4HYV4_9SPHN</name>
<dbReference type="EMBL" id="NWVD01000002">
    <property type="protein sequence ID" value="PCG09524.1"/>
    <property type="molecule type" value="Genomic_DNA"/>
</dbReference>
<proteinExistence type="predicted"/>
<evidence type="ECO:0000313" key="3">
    <source>
        <dbReference type="Proteomes" id="UP000218784"/>
    </source>
</evidence>
<organism evidence="2 3">
    <name type="scientific">Sphingomonas ginsenosidimutans</name>
    <dbReference type="NCBI Taxonomy" id="862134"/>
    <lineage>
        <taxon>Bacteria</taxon>
        <taxon>Pseudomonadati</taxon>
        <taxon>Pseudomonadota</taxon>
        <taxon>Alphaproteobacteria</taxon>
        <taxon>Sphingomonadales</taxon>
        <taxon>Sphingomonadaceae</taxon>
        <taxon>Sphingomonas</taxon>
    </lineage>
</organism>
<dbReference type="AlphaFoldDB" id="A0A2A4HYV4"/>
<gene>
    <name evidence="2" type="ORF">COA17_06535</name>
</gene>
<dbReference type="RefSeq" id="WP_096611084.1">
    <property type="nucleotide sequence ID" value="NZ_NWVD01000002.1"/>
</dbReference>
<dbReference type="Proteomes" id="UP000218784">
    <property type="component" value="Unassembled WGS sequence"/>
</dbReference>
<dbReference type="Gene3D" id="3.10.450.50">
    <property type="match status" value="1"/>
</dbReference>
<dbReference type="InterPro" id="IPR037401">
    <property type="entry name" value="SnoaL-like"/>
</dbReference>
<protein>
    <recommendedName>
        <fullName evidence="1">SnoaL-like domain-containing protein</fullName>
    </recommendedName>
</protein>
<dbReference type="SUPFAM" id="SSF54427">
    <property type="entry name" value="NTF2-like"/>
    <property type="match status" value="1"/>
</dbReference>
<accession>A0A2A4HYV4</accession>
<dbReference type="InterPro" id="IPR032710">
    <property type="entry name" value="NTF2-like_dom_sf"/>
</dbReference>
<feature type="domain" description="SnoaL-like" evidence="1">
    <location>
        <begin position="14"/>
        <end position="107"/>
    </location>
</feature>
<comment type="caution">
    <text evidence="2">The sequence shown here is derived from an EMBL/GenBank/DDBJ whole genome shotgun (WGS) entry which is preliminary data.</text>
</comment>
<dbReference type="Pfam" id="PF12680">
    <property type="entry name" value="SnoaL_2"/>
    <property type="match status" value="1"/>
</dbReference>
<sequence>MARSAVDIVRAYGVQAWTEGRDDWIPELCADPIIRHDANREVRLSHAEQRARMRHNYEELRPVFEEVVLAGDDEYVTLVWNVTGRDPNWKLCGIEVFRVVDGRIAEVWNSTYMDGRWGLSKSLGAHFGGGAGAPVALPLVHADVAVEGQRATGTLLVPAETTGLTHWLTQLLGAPTPDGDAPCARFAPGKPATPLSLTLADTQAPAIGLEGVAVANLSIALERSGLVNAAVALSADVAPARADGPFLPPALHRLADTFGTFERDGLHAAVADAAVTIDSRGAAHGCVTLLFDGADAAAVAGEGVLTFGWRDGDHQLAFTGPARLSSPFNDFAEEARVQASYEWHSDAMSALVTTPRA</sequence>
<keyword evidence="3" id="KW-1185">Reference proteome</keyword>
<evidence type="ECO:0000313" key="2">
    <source>
        <dbReference type="EMBL" id="PCG09524.1"/>
    </source>
</evidence>
<evidence type="ECO:0000259" key="1">
    <source>
        <dbReference type="Pfam" id="PF12680"/>
    </source>
</evidence>
<reference evidence="2 3" key="1">
    <citation type="submission" date="2017-09" db="EMBL/GenBank/DDBJ databases">
        <title>Sphingomonas ginsenosidimutans KACC 14949, whole genome shotgun sequence.</title>
        <authorList>
            <person name="Feng G."/>
            <person name="Zhu H."/>
        </authorList>
    </citation>
    <scope>NUCLEOTIDE SEQUENCE [LARGE SCALE GENOMIC DNA]</scope>
    <source>
        <strain evidence="2 3">KACC 14949</strain>
    </source>
</reference>